<dbReference type="GO" id="GO:0050660">
    <property type="term" value="F:flavin adenine dinucleotide binding"/>
    <property type="evidence" value="ECO:0007669"/>
    <property type="project" value="TreeGrafter"/>
</dbReference>
<dbReference type="GO" id="GO:0005829">
    <property type="term" value="C:cytosol"/>
    <property type="evidence" value="ECO:0007669"/>
    <property type="project" value="TreeGrafter"/>
</dbReference>
<dbReference type="EMBL" id="FRDM01000037">
    <property type="protein sequence ID" value="SHN87820.1"/>
    <property type="molecule type" value="Genomic_DNA"/>
</dbReference>
<evidence type="ECO:0000256" key="1">
    <source>
        <dbReference type="ARBA" id="ARBA00023002"/>
    </source>
</evidence>
<keyword evidence="1" id="KW-0560">Oxidoreductase</keyword>
<protein>
    <submittedName>
        <fullName evidence="3">Predicted flavoprotein CzcO associated with the cation diffusion facilitator CzcD</fullName>
    </submittedName>
</protein>
<dbReference type="InterPro" id="IPR050982">
    <property type="entry name" value="Auxin_biosynth/cation_transpt"/>
</dbReference>
<dbReference type="InterPro" id="IPR036188">
    <property type="entry name" value="FAD/NAD-bd_sf"/>
</dbReference>
<dbReference type="PANTHER" id="PTHR43539:SF78">
    <property type="entry name" value="FLAVIN-CONTAINING MONOOXYGENASE"/>
    <property type="match status" value="1"/>
</dbReference>
<accession>A0A1M7UY20</accession>
<reference evidence="3 4" key="1">
    <citation type="submission" date="2016-12" db="EMBL/GenBank/DDBJ databases">
        <authorList>
            <person name="Song W.-J."/>
            <person name="Kurnit D.M."/>
        </authorList>
    </citation>
    <scope>NUCLEOTIDE SEQUENCE [LARGE SCALE GENOMIC DNA]</scope>
    <source>
        <strain evidence="3 4">DSM 43162</strain>
    </source>
</reference>
<name>A0A1M7UY20_9ACTN</name>
<dbReference type="Pfam" id="PF13738">
    <property type="entry name" value="Pyr_redox_3"/>
    <property type="match status" value="1"/>
</dbReference>
<proteinExistence type="predicted"/>
<dbReference type="AlphaFoldDB" id="A0A1M7UY20"/>
<dbReference type="Gene3D" id="3.50.50.60">
    <property type="entry name" value="FAD/NAD(P)-binding domain"/>
    <property type="match status" value="1"/>
</dbReference>
<dbReference type="GO" id="GO:0004497">
    <property type="term" value="F:monooxygenase activity"/>
    <property type="evidence" value="ECO:0007669"/>
    <property type="project" value="TreeGrafter"/>
</dbReference>
<feature type="compositionally biased region" description="Pro residues" evidence="2">
    <location>
        <begin position="418"/>
        <end position="427"/>
    </location>
</feature>
<dbReference type="PRINTS" id="PR00469">
    <property type="entry name" value="PNDRDTASEII"/>
</dbReference>
<dbReference type="Proteomes" id="UP000184428">
    <property type="component" value="Unassembled WGS sequence"/>
</dbReference>
<organism evidence="3 4">
    <name type="scientific">Geodermatophilus obscurus</name>
    <dbReference type="NCBI Taxonomy" id="1861"/>
    <lineage>
        <taxon>Bacteria</taxon>
        <taxon>Bacillati</taxon>
        <taxon>Actinomycetota</taxon>
        <taxon>Actinomycetes</taxon>
        <taxon>Geodermatophilales</taxon>
        <taxon>Geodermatophilaceae</taxon>
        <taxon>Geodermatophilus</taxon>
    </lineage>
</organism>
<evidence type="ECO:0000256" key="2">
    <source>
        <dbReference type="SAM" id="MobiDB-lite"/>
    </source>
</evidence>
<dbReference type="PANTHER" id="PTHR43539">
    <property type="entry name" value="FLAVIN-BINDING MONOOXYGENASE-LIKE PROTEIN (AFU_ORTHOLOGUE AFUA_4G09220)"/>
    <property type="match status" value="1"/>
</dbReference>
<feature type="region of interest" description="Disordered" evidence="2">
    <location>
        <begin position="379"/>
        <end position="427"/>
    </location>
</feature>
<evidence type="ECO:0000313" key="3">
    <source>
        <dbReference type="EMBL" id="SHN87820.1"/>
    </source>
</evidence>
<dbReference type="PRINTS" id="PR00368">
    <property type="entry name" value="FADPNR"/>
</dbReference>
<dbReference type="SUPFAM" id="SSF51905">
    <property type="entry name" value="FAD/NAD(P)-binding domain"/>
    <property type="match status" value="2"/>
</dbReference>
<gene>
    <name evidence="3" type="ORF">SAMN05660350_04239</name>
</gene>
<dbReference type="RefSeq" id="WP_072920638.1">
    <property type="nucleotide sequence ID" value="NZ_FRDM01000037.1"/>
</dbReference>
<evidence type="ECO:0000313" key="4">
    <source>
        <dbReference type="Proteomes" id="UP000184428"/>
    </source>
</evidence>
<sequence>MVEEREPVLVVGAGPAGLGTAAELQRRGIPVTVLERADVLAAPWRGRHDRLRLNTSRPFSQLPGLRFPRGAGMFPSRDDMVRYLEAYAAHHGLDVRLGTPVLRIDPVGPEDDGCRPRHRWVVRTPRGELVASDVVVATGLLQVPFIPDWPGRSRFLGDLVHAAAYRNPAGFQGRDVLVVGAGCSGMEIAAELADGGARRVRLAVRTPPNILLRSIGGLPGDPAAMLLLRVPPRVADAQMALLRRLVVGDLTGHGLPAPVEGPFQRLARTGEAPAVVDRDVLTAIRAGRLQVVAGVTALDERGAQLADGNRADVDTVIAATGYRTGLAPLLGHLGVLDDRGRPLGATAGQTPAGLWFIGFRAGPGQIGAVGGQARRLATAIDRRTGPGRRWTSHRDHPSTREGATGRQLPSPAAQSELPPEPAPVGSR</sequence>